<evidence type="ECO:0000313" key="3">
    <source>
        <dbReference type="Proteomes" id="UP000694255"/>
    </source>
</evidence>
<proteinExistence type="predicted"/>
<organism evidence="2 3">
    <name type="scientific">[Candida] subhashii</name>
    <dbReference type="NCBI Taxonomy" id="561895"/>
    <lineage>
        <taxon>Eukaryota</taxon>
        <taxon>Fungi</taxon>
        <taxon>Dikarya</taxon>
        <taxon>Ascomycota</taxon>
        <taxon>Saccharomycotina</taxon>
        <taxon>Pichiomycetes</taxon>
        <taxon>Debaryomycetaceae</taxon>
        <taxon>Spathaspora</taxon>
    </lineage>
</organism>
<dbReference type="OrthoDB" id="429932at2759"/>
<feature type="domain" description="MutL C-terminal dimerisation" evidence="1">
    <location>
        <begin position="488"/>
        <end position="655"/>
    </location>
</feature>
<dbReference type="RefSeq" id="XP_049264204.1">
    <property type="nucleotide sequence ID" value="XM_049406227.1"/>
</dbReference>
<gene>
    <name evidence="2" type="ORF">J8A68_002473</name>
</gene>
<dbReference type="Pfam" id="PF13589">
    <property type="entry name" value="HATPase_c_3"/>
    <property type="match status" value="1"/>
</dbReference>
<dbReference type="SMART" id="SM00853">
    <property type="entry name" value="MutL_C"/>
    <property type="match status" value="1"/>
</dbReference>
<evidence type="ECO:0000313" key="2">
    <source>
        <dbReference type="EMBL" id="KAG7663972.1"/>
    </source>
</evidence>
<dbReference type="GeneID" id="73469274"/>
<sequence length="690" mass="78868">MSTHSSRIIRLRSSILNQLQSQVQLNSIDSIIRELFQNSIDANADEITLKIDLKSLSVYIRDNGLGISPDELELVSLKNYTSKLAALQDLKSIETFGFKGEALHSLSTISNLNIVSKCKSHNGSYSLQIADNKRIVQLANSDEKRFGRGPSYFEIGNLGVSGTVVTATNIFANMPVRKEQIHNMSIYKIIDAIKLVILQSLIQIPNIKLSLLLINHEKLQLDQIIRFDNKSATSREIAYSNLFQSLFGIRIKYEPVKAKFKDIEVFGIIGTKPINTKAHQYLFLNNRPFVPPKEDLKFFNSIFSNAGFTEDIDEQLVSPTKIKGKAFHKFPFFLIRIDCVLKTDILFQDPSKFLYRTNNWTTIKKILEKTFARFLVSHGHILSEDFKKTSKSRSPSPLESPSRKRRSVSEFILHTNAKFGTIRDKEIDDLIRPRSFIQRESLQPLKLFPTKPTPPVINIAEACCDHISKFDKSVNFNRNHLTKGSYRIIKQIDKKFILMTLKEDDDSVSLVILDQHACDERIKVEQMFQEFVCLLTQNPALRLSSPHKFDLSSQEIELFIRFKNNFQIFGIVYDITDSQIQISHLPFLLLEKVADDSEFLKNSLLQHCYDLMNHVKNSELNIENWFVVVPHLPRVLIEIINSKACRSAIMFGDELSEDAMAEILEKLSTCKLPFQCAHGRPSIAPLTTLV</sequence>
<dbReference type="GO" id="GO:0005524">
    <property type="term" value="F:ATP binding"/>
    <property type="evidence" value="ECO:0007669"/>
    <property type="project" value="InterPro"/>
</dbReference>
<dbReference type="Proteomes" id="UP000694255">
    <property type="component" value="Unassembled WGS sequence"/>
</dbReference>
<dbReference type="InterPro" id="IPR038973">
    <property type="entry name" value="MutL/Mlh/Pms-like"/>
</dbReference>
<name>A0A8J5QJ23_9ASCO</name>
<evidence type="ECO:0000259" key="1">
    <source>
        <dbReference type="SMART" id="SM00853"/>
    </source>
</evidence>
<dbReference type="InterPro" id="IPR014790">
    <property type="entry name" value="MutL_C"/>
</dbReference>
<accession>A0A8J5QJ23</accession>
<keyword evidence="3" id="KW-1185">Reference proteome</keyword>
<dbReference type="EMBL" id="JAGSYN010000111">
    <property type="protein sequence ID" value="KAG7663972.1"/>
    <property type="molecule type" value="Genomic_DNA"/>
</dbReference>
<protein>
    <submittedName>
        <fullName evidence="2">MLH3</fullName>
    </submittedName>
</protein>
<dbReference type="GO" id="GO:0016887">
    <property type="term" value="F:ATP hydrolysis activity"/>
    <property type="evidence" value="ECO:0007669"/>
    <property type="project" value="InterPro"/>
</dbReference>
<dbReference type="GO" id="GO:0140664">
    <property type="term" value="F:ATP-dependent DNA damage sensor activity"/>
    <property type="evidence" value="ECO:0007669"/>
    <property type="project" value="InterPro"/>
</dbReference>
<dbReference type="GO" id="GO:0032300">
    <property type="term" value="C:mismatch repair complex"/>
    <property type="evidence" value="ECO:0007669"/>
    <property type="project" value="InterPro"/>
</dbReference>
<dbReference type="AlphaFoldDB" id="A0A8J5QJ23"/>
<dbReference type="PANTHER" id="PTHR10073">
    <property type="entry name" value="DNA MISMATCH REPAIR PROTEIN MLH, PMS, MUTL"/>
    <property type="match status" value="1"/>
</dbReference>
<dbReference type="PANTHER" id="PTHR10073:SF47">
    <property type="entry name" value="DNA MISMATCH REPAIR PROTEIN MLH3"/>
    <property type="match status" value="1"/>
</dbReference>
<comment type="caution">
    <text evidence="2">The sequence shown here is derived from an EMBL/GenBank/DDBJ whole genome shotgun (WGS) entry which is preliminary data.</text>
</comment>
<dbReference type="Pfam" id="PF08676">
    <property type="entry name" value="MutL_C"/>
    <property type="match status" value="1"/>
</dbReference>
<dbReference type="GO" id="GO:0006298">
    <property type="term" value="P:mismatch repair"/>
    <property type="evidence" value="ECO:0007669"/>
    <property type="project" value="InterPro"/>
</dbReference>
<reference evidence="2 3" key="1">
    <citation type="journal article" date="2021" name="DNA Res.">
        <title>Genome analysis of Candida subhashii reveals its hybrid nature and dual mitochondrial genome conformations.</title>
        <authorList>
            <person name="Mixao V."/>
            <person name="Hegedusova E."/>
            <person name="Saus E."/>
            <person name="Pryszcz L.P."/>
            <person name="Cillingova A."/>
            <person name="Nosek J."/>
            <person name="Gabaldon T."/>
        </authorList>
    </citation>
    <scope>NUCLEOTIDE SEQUENCE [LARGE SCALE GENOMIC DNA]</scope>
    <source>
        <strain evidence="2 3">CBS 10753</strain>
    </source>
</reference>